<keyword evidence="3 7" id="KW-0288">FMN</keyword>
<reference evidence="9" key="1">
    <citation type="submission" date="2022-09" db="EMBL/GenBank/DDBJ databases">
        <title>Winslowiella arboricola sp. nov., isolated from bleeding cankers on broadleaf hosts.</title>
        <authorList>
            <person name="Brady C."/>
            <person name="Kaur S."/>
            <person name="Crampton B."/>
            <person name="Maddock D."/>
            <person name="Arnold D."/>
            <person name="Denman S."/>
        </authorList>
    </citation>
    <scope>NUCLEOTIDE SEQUENCE</scope>
    <source>
        <strain evidence="9">BAC 15a-03b</strain>
    </source>
</reference>
<accession>A0A9J6PL22</accession>
<dbReference type="PIRSF" id="PIRSF000138">
    <property type="entry name" value="Al-hdrx_acd_dh"/>
    <property type="match status" value="1"/>
</dbReference>
<feature type="binding site" evidence="7">
    <location>
        <begin position="285"/>
        <end position="286"/>
    </location>
    <ligand>
        <name>FMN</name>
        <dbReference type="ChEBI" id="CHEBI:58210"/>
    </ligand>
</feature>
<feature type="binding site" evidence="7">
    <location>
        <position position="23"/>
    </location>
    <ligand>
        <name>glyoxylate</name>
        <dbReference type="ChEBI" id="CHEBI:36655"/>
    </ligand>
</feature>
<feature type="binding site" evidence="7">
    <location>
        <position position="153"/>
    </location>
    <ligand>
        <name>FMN</name>
        <dbReference type="ChEBI" id="CHEBI:58210"/>
    </ligand>
</feature>
<keyword evidence="4" id="KW-0560">Oxidoreductase</keyword>
<dbReference type="GO" id="GO:0010181">
    <property type="term" value="F:FMN binding"/>
    <property type="evidence" value="ECO:0007669"/>
    <property type="project" value="InterPro"/>
</dbReference>
<feature type="domain" description="FMN hydroxy acid dehydrogenase" evidence="8">
    <location>
        <begin position="1"/>
        <end position="336"/>
    </location>
</feature>
<organism evidence="9 10">
    <name type="scientific">Winslowiella arboricola</name>
    <dbReference type="NCBI Taxonomy" id="2978220"/>
    <lineage>
        <taxon>Bacteria</taxon>
        <taxon>Pseudomonadati</taxon>
        <taxon>Pseudomonadota</taxon>
        <taxon>Gammaproteobacteria</taxon>
        <taxon>Enterobacterales</taxon>
        <taxon>Erwiniaceae</taxon>
        <taxon>Winslowiella</taxon>
    </lineage>
</organism>
<feature type="binding site" evidence="7">
    <location>
        <position position="125"/>
    </location>
    <ligand>
        <name>FMN</name>
        <dbReference type="ChEBI" id="CHEBI:58210"/>
    </ligand>
</feature>
<feature type="binding site" evidence="7">
    <location>
        <position position="234"/>
    </location>
    <ligand>
        <name>glyoxylate</name>
        <dbReference type="ChEBI" id="CHEBI:36655"/>
    </ligand>
</feature>
<feature type="active site" description="Proton acceptor" evidence="6">
    <location>
        <position position="231"/>
    </location>
</feature>
<feature type="binding site" evidence="7">
    <location>
        <position position="231"/>
    </location>
    <ligand>
        <name>glyoxylate</name>
        <dbReference type="ChEBI" id="CHEBI:36655"/>
    </ligand>
</feature>
<dbReference type="Proteomes" id="UP001064262">
    <property type="component" value="Unassembled WGS sequence"/>
</dbReference>
<evidence type="ECO:0000256" key="1">
    <source>
        <dbReference type="ARBA" id="ARBA00001917"/>
    </source>
</evidence>
<dbReference type="PROSITE" id="PS51349">
    <property type="entry name" value="FMN_HYDROXY_ACID_DH_2"/>
    <property type="match status" value="1"/>
</dbReference>
<gene>
    <name evidence="9" type="ORF">N5923_16145</name>
</gene>
<evidence type="ECO:0000256" key="2">
    <source>
        <dbReference type="ARBA" id="ARBA00022630"/>
    </source>
</evidence>
<comment type="caution">
    <text evidence="9">The sequence shown here is derived from an EMBL/GenBank/DDBJ whole genome shotgun (WGS) entry which is preliminary data.</text>
</comment>
<dbReference type="PROSITE" id="PS00557">
    <property type="entry name" value="FMN_HYDROXY_ACID_DH_1"/>
    <property type="match status" value="1"/>
</dbReference>
<dbReference type="InterPro" id="IPR008259">
    <property type="entry name" value="FMN_hydac_DH_AS"/>
</dbReference>
<keyword evidence="2 7" id="KW-0285">Flavoprotein</keyword>
<feature type="binding site" evidence="7">
    <location>
        <position position="229"/>
    </location>
    <ligand>
        <name>FMN</name>
        <dbReference type="ChEBI" id="CHEBI:58210"/>
    </ligand>
</feature>
<dbReference type="GO" id="GO:0005886">
    <property type="term" value="C:plasma membrane"/>
    <property type="evidence" value="ECO:0007669"/>
    <property type="project" value="TreeGrafter"/>
</dbReference>
<dbReference type="GO" id="GO:0009060">
    <property type="term" value="P:aerobic respiration"/>
    <property type="evidence" value="ECO:0007669"/>
    <property type="project" value="TreeGrafter"/>
</dbReference>
<evidence type="ECO:0000256" key="5">
    <source>
        <dbReference type="ARBA" id="ARBA00024042"/>
    </source>
</evidence>
<dbReference type="RefSeq" id="WP_267141887.1">
    <property type="nucleotide sequence ID" value="NZ_JAODIL010000064.1"/>
</dbReference>
<evidence type="ECO:0000256" key="7">
    <source>
        <dbReference type="PIRSR" id="PIRSR000138-2"/>
    </source>
</evidence>
<dbReference type="EMBL" id="JAODIM010000042">
    <property type="protein sequence ID" value="MCU5779017.1"/>
    <property type="molecule type" value="Genomic_DNA"/>
</dbReference>
<comment type="cofactor">
    <cofactor evidence="1">
        <name>FMN</name>
        <dbReference type="ChEBI" id="CHEBI:58210"/>
    </cofactor>
</comment>
<feature type="binding site" evidence="7">
    <location>
        <position position="162"/>
    </location>
    <ligand>
        <name>glyoxylate</name>
        <dbReference type="ChEBI" id="CHEBI:36655"/>
    </ligand>
</feature>
<evidence type="ECO:0000259" key="8">
    <source>
        <dbReference type="PROSITE" id="PS51349"/>
    </source>
</evidence>
<dbReference type="Gene3D" id="3.20.20.70">
    <property type="entry name" value="Aldolase class I"/>
    <property type="match status" value="1"/>
</dbReference>
<dbReference type="Pfam" id="PF01070">
    <property type="entry name" value="FMN_dh"/>
    <property type="match status" value="1"/>
</dbReference>
<feature type="binding site" evidence="7">
    <location>
        <position position="207"/>
    </location>
    <ligand>
        <name>FMN</name>
        <dbReference type="ChEBI" id="CHEBI:58210"/>
    </ligand>
</feature>
<evidence type="ECO:0000313" key="9">
    <source>
        <dbReference type="EMBL" id="MCU5779017.1"/>
    </source>
</evidence>
<proteinExistence type="inferred from homology"/>
<dbReference type="InterPro" id="IPR037396">
    <property type="entry name" value="FMN_HAD"/>
</dbReference>
<evidence type="ECO:0000256" key="6">
    <source>
        <dbReference type="PIRSR" id="PIRSR000138-1"/>
    </source>
</evidence>
<dbReference type="InterPro" id="IPR012133">
    <property type="entry name" value="Alpha-hydoxy_acid_DH_FMN"/>
</dbReference>
<dbReference type="PANTHER" id="PTHR10578">
    <property type="entry name" value="S -2-HYDROXY-ACID OXIDASE-RELATED"/>
    <property type="match status" value="1"/>
</dbReference>
<evidence type="ECO:0000313" key="10">
    <source>
        <dbReference type="Proteomes" id="UP001064262"/>
    </source>
</evidence>
<feature type="binding site" evidence="7">
    <location>
        <begin position="76"/>
        <end position="78"/>
    </location>
    <ligand>
        <name>FMN</name>
        <dbReference type="ChEBI" id="CHEBI:58210"/>
    </ligand>
</feature>
<sequence>MKSLVRDYQLAARHCLPEGTFAYLAGGAEQENVLRRNQQALQSLTLAPRVLRDVSTVSTGVDFLGHQLRTPLLLAPVGSLHLIHPEAASGVAAAARRRGIAYAIGSALPDAEQHVAEGGDCGWFQLYINGDAQWLQEQCRAAQRRGYSGVILTVDVPLFPVRRRDAASANHAARRSQQIPPLFRRNFTWQGLQQLIAACPDIPFMVKGIQDQRDAQLACEAGVAAIYLSNHGGRQWDHGPAAIDLLAPVVRRVGGATRIIVDGGFASGSDVVKALALGADLVAIGRGYLYPYAAGGEALLTAWLEETEQEMITAMTLLGAADCAALKQIHHQALPVAEETIRWPD</sequence>
<dbReference type="CDD" id="cd02809">
    <property type="entry name" value="alpha_hydroxyacid_oxid_FMN"/>
    <property type="match status" value="1"/>
</dbReference>
<evidence type="ECO:0000256" key="4">
    <source>
        <dbReference type="ARBA" id="ARBA00023002"/>
    </source>
</evidence>
<comment type="similarity">
    <text evidence="5">Belongs to the FMN-dependent alpha-hydroxy acid dehydrogenase family.</text>
</comment>
<dbReference type="SUPFAM" id="SSF51395">
    <property type="entry name" value="FMN-linked oxidoreductases"/>
    <property type="match status" value="1"/>
</dbReference>
<protein>
    <submittedName>
        <fullName evidence="9">Alpha-hydroxy-acid oxidizing protein</fullName>
    </submittedName>
</protein>
<name>A0A9J6PL22_9GAMM</name>
<dbReference type="AlphaFoldDB" id="A0A9J6PL22"/>
<dbReference type="PANTHER" id="PTHR10578:SF107">
    <property type="entry name" value="2-HYDROXYACID OXIDASE 1"/>
    <property type="match status" value="1"/>
</dbReference>
<keyword evidence="10" id="KW-1185">Reference proteome</keyword>
<dbReference type="InterPro" id="IPR013785">
    <property type="entry name" value="Aldolase_TIM"/>
</dbReference>
<feature type="binding site" evidence="7">
    <location>
        <position position="127"/>
    </location>
    <ligand>
        <name>glyoxylate</name>
        <dbReference type="ChEBI" id="CHEBI:36655"/>
    </ligand>
</feature>
<dbReference type="InterPro" id="IPR000262">
    <property type="entry name" value="FMN-dep_DH"/>
</dbReference>
<dbReference type="GO" id="GO:0004459">
    <property type="term" value="F:L-lactate dehydrogenase (NAD+) activity"/>
    <property type="evidence" value="ECO:0007669"/>
    <property type="project" value="TreeGrafter"/>
</dbReference>
<evidence type="ECO:0000256" key="3">
    <source>
        <dbReference type="ARBA" id="ARBA00022643"/>
    </source>
</evidence>